<evidence type="ECO:0000256" key="2">
    <source>
        <dbReference type="ARBA" id="ARBA00004370"/>
    </source>
</evidence>
<dbReference type="Gene3D" id="2.150.10.10">
    <property type="entry name" value="Serralysin-like metalloprotease, C-terminal"/>
    <property type="match status" value="3"/>
</dbReference>
<keyword evidence="12" id="KW-0843">Virulence</keyword>
<comment type="caution">
    <text evidence="15">The sequence shown here is derived from an EMBL/GenBank/DDBJ whole genome shotgun (WGS) entry which is preliminary data.</text>
</comment>
<dbReference type="InterPro" id="IPR006026">
    <property type="entry name" value="Peptidase_Metallo"/>
</dbReference>
<evidence type="ECO:0000256" key="12">
    <source>
        <dbReference type="ARBA" id="ARBA00023026"/>
    </source>
</evidence>
<sequence>MNLSAESFLRAHAVSSPAAAPQPSSVAPADYGPWSTVANSGTATTNALLGGSKWGSGAVGQAVTVTYSFAQSGVLWRTGYGSGEPSYGFQPLNGTQMEVARKALNAWSAVANVTFVEVAESSTVVGDMRFASSSLPSTAWAYYPTGSAEGGDVWLGRNSYFDSTADGSYSLLGLMHEIGHALGLKHPHDTDGSGVVLAVNLDYLGNTVMSYRSYINQTIGSPYTNTFFPSTPGIYDIAALQHLYGANMATNAGNTTYQWGAGEQILETIWDGGGTDAIDWSNQSSEAEINLTAGVWSKLGPAYDTAGGENAKTLNIALGVTIENAFGGSADDVIRGNTANNIIRGNAGNDTMEGGSGADLLEGGDGDDTIWGRNPGVVTADGNDTITGGNGNDTIDGGAGNDRINGDAGNDLVYGGSGNDTLYGYYSYDTLIGGDGNDYLFGYSSNDSLVGDSGNDTLYGHTGRDTLDGGVGYDTLVYTSTAQSKAGSSNRDQIYFESPGDFVADVIDVSAIDADTTVSGNQAFVFIGTADFTGPGQIRVQAGGVDTLILFNTDADSSTEMEILSRDGSAYAPEDYVASDFIL</sequence>
<evidence type="ECO:0000256" key="3">
    <source>
        <dbReference type="ARBA" id="ARBA00004613"/>
    </source>
</evidence>
<dbReference type="InterPro" id="IPR003995">
    <property type="entry name" value="RTX_toxin_determinant-A"/>
</dbReference>
<dbReference type="SMART" id="SM00235">
    <property type="entry name" value="ZnMc"/>
    <property type="match status" value="1"/>
</dbReference>
<dbReference type="GO" id="GO:0031012">
    <property type="term" value="C:extracellular matrix"/>
    <property type="evidence" value="ECO:0007669"/>
    <property type="project" value="InterPro"/>
</dbReference>
<dbReference type="PRINTS" id="PR01488">
    <property type="entry name" value="RTXTOXINA"/>
</dbReference>
<protein>
    <recommendedName>
        <fullName evidence="14">Peptidase metallopeptidase domain-containing protein</fullName>
    </recommendedName>
</protein>
<dbReference type="SUPFAM" id="SSF51120">
    <property type="entry name" value="beta-Roll"/>
    <property type="match status" value="2"/>
</dbReference>
<keyword evidence="9" id="KW-0677">Repeat</keyword>
<evidence type="ECO:0000256" key="5">
    <source>
        <dbReference type="ARBA" id="ARBA00022525"/>
    </source>
</evidence>
<dbReference type="GO" id="GO:0005509">
    <property type="term" value="F:calcium ion binding"/>
    <property type="evidence" value="ECO:0007669"/>
    <property type="project" value="InterPro"/>
</dbReference>
<dbReference type="InterPro" id="IPR001818">
    <property type="entry name" value="Pept_M10_metallopeptidase"/>
</dbReference>
<comment type="similarity">
    <text evidence="4">Belongs to the peptidase M10B family.</text>
</comment>
<keyword evidence="11" id="KW-0862">Zinc</keyword>
<keyword evidence="10" id="KW-0378">Hydrolase</keyword>
<dbReference type="Pfam" id="PF00413">
    <property type="entry name" value="Peptidase_M10"/>
    <property type="match status" value="1"/>
</dbReference>
<keyword evidence="7" id="KW-0645">Protease</keyword>
<dbReference type="GO" id="GO:0004222">
    <property type="term" value="F:metalloendopeptidase activity"/>
    <property type="evidence" value="ECO:0007669"/>
    <property type="project" value="InterPro"/>
</dbReference>
<evidence type="ECO:0000256" key="7">
    <source>
        <dbReference type="ARBA" id="ARBA00022670"/>
    </source>
</evidence>
<proteinExistence type="inferred from homology"/>
<reference evidence="15" key="1">
    <citation type="submission" date="2018-11" db="EMBL/GenBank/DDBJ databases">
        <authorList>
            <person name="Onetto C."/>
        </authorList>
    </citation>
    <scope>NUCLEOTIDE SEQUENCE [LARGE SCALE GENOMIC DNA]</scope>
</reference>
<dbReference type="PANTHER" id="PTHR38340:SF1">
    <property type="entry name" value="S-LAYER PROTEIN"/>
    <property type="match status" value="1"/>
</dbReference>
<name>A0A564WGT8_9PROT</name>
<evidence type="ECO:0000313" key="15">
    <source>
        <dbReference type="EMBL" id="VUX47359.1"/>
    </source>
</evidence>
<gene>
    <name evidence="15" type="ORF">DF3PA_50006</name>
</gene>
<dbReference type="PROSITE" id="PS00330">
    <property type="entry name" value="HEMOLYSIN_CALCIUM"/>
    <property type="match status" value="2"/>
</dbReference>
<dbReference type="EMBL" id="UXAT02000045">
    <property type="protein sequence ID" value="VUX47359.1"/>
    <property type="molecule type" value="Genomic_DNA"/>
</dbReference>
<organism evidence="15 16">
    <name type="scientific">Candidatus Defluviicoccus seviourii</name>
    <dbReference type="NCBI Taxonomy" id="2565273"/>
    <lineage>
        <taxon>Bacteria</taxon>
        <taxon>Pseudomonadati</taxon>
        <taxon>Pseudomonadota</taxon>
        <taxon>Alphaproteobacteria</taxon>
        <taxon>Rhodospirillales</taxon>
        <taxon>Rhodospirillaceae</taxon>
        <taxon>Defluviicoccus</taxon>
    </lineage>
</organism>
<keyword evidence="13" id="KW-0472">Membrane</keyword>
<evidence type="ECO:0000259" key="14">
    <source>
        <dbReference type="SMART" id="SM00235"/>
    </source>
</evidence>
<dbReference type="InterPro" id="IPR034033">
    <property type="entry name" value="Serralysin-like"/>
</dbReference>
<evidence type="ECO:0000256" key="4">
    <source>
        <dbReference type="ARBA" id="ARBA00009490"/>
    </source>
</evidence>
<dbReference type="InterPro" id="IPR050557">
    <property type="entry name" value="RTX_toxin/Mannuronan_C5-epim"/>
</dbReference>
<evidence type="ECO:0000313" key="16">
    <source>
        <dbReference type="Proteomes" id="UP000326641"/>
    </source>
</evidence>
<evidence type="ECO:0000256" key="9">
    <source>
        <dbReference type="ARBA" id="ARBA00022737"/>
    </source>
</evidence>
<dbReference type="GO" id="GO:0005615">
    <property type="term" value="C:extracellular space"/>
    <property type="evidence" value="ECO:0007669"/>
    <property type="project" value="InterPro"/>
</dbReference>
<accession>A0A564WGT8</accession>
<evidence type="ECO:0000256" key="6">
    <source>
        <dbReference type="ARBA" id="ARBA00022656"/>
    </source>
</evidence>
<dbReference type="GO" id="GO:0090729">
    <property type="term" value="F:toxin activity"/>
    <property type="evidence" value="ECO:0007669"/>
    <property type="project" value="UniProtKB-KW"/>
</dbReference>
<dbReference type="GO" id="GO:0006508">
    <property type="term" value="P:proteolysis"/>
    <property type="evidence" value="ECO:0007669"/>
    <property type="project" value="UniProtKB-KW"/>
</dbReference>
<dbReference type="InterPro" id="IPR024079">
    <property type="entry name" value="MetalloPept_cat_dom_sf"/>
</dbReference>
<evidence type="ECO:0000256" key="1">
    <source>
        <dbReference type="ARBA" id="ARBA00001913"/>
    </source>
</evidence>
<evidence type="ECO:0000256" key="8">
    <source>
        <dbReference type="ARBA" id="ARBA00022723"/>
    </source>
</evidence>
<keyword evidence="16" id="KW-1185">Reference proteome</keyword>
<keyword evidence="6" id="KW-0800">Toxin</keyword>
<keyword evidence="8" id="KW-0479">Metal-binding</keyword>
<dbReference type="CDD" id="cd04277">
    <property type="entry name" value="ZnMc_serralysin_like"/>
    <property type="match status" value="1"/>
</dbReference>
<evidence type="ECO:0000256" key="13">
    <source>
        <dbReference type="ARBA" id="ARBA00023136"/>
    </source>
</evidence>
<evidence type="ECO:0000256" key="11">
    <source>
        <dbReference type="ARBA" id="ARBA00022833"/>
    </source>
</evidence>
<dbReference type="SUPFAM" id="SSF55486">
    <property type="entry name" value="Metalloproteases ('zincins'), catalytic domain"/>
    <property type="match status" value="1"/>
</dbReference>
<dbReference type="GO" id="GO:0008270">
    <property type="term" value="F:zinc ion binding"/>
    <property type="evidence" value="ECO:0007669"/>
    <property type="project" value="InterPro"/>
</dbReference>
<comment type="subcellular location">
    <subcellularLocation>
        <location evidence="2">Membrane</location>
    </subcellularLocation>
    <subcellularLocation>
        <location evidence="3">Secreted</location>
    </subcellularLocation>
</comment>
<dbReference type="InterPro" id="IPR011049">
    <property type="entry name" value="Serralysin-like_metalloprot_C"/>
</dbReference>
<dbReference type="InterPro" id="IPR018511">
    <property type="entry name" value="Hemolysin-typ_Ca-bd_CS"/>
</dbReference>
<dbReference type="AlphaFoldDB" id="A0A564WGT8"/>
<keyword evidence="5" id="KW-0964">Secreted</keyword>
<dbReference type="Proteomes" id="UP000326641">
    <property type="component" value="Unassembled WGS sequence"/>
</dbReference>
<dbReference type="PANTHER" id="PTHR38340">
    <property type="entry name" value="S-LAYER PROTEIN"/>
    <property type="match status" value="1"/>
</dbReference>
<feature type="domain" description="Peptidase metallopeptidase" evidence="14">
    <location>
        <begin position="72"/>
        <end position="221"/>
    </location>
</feature>
<dbReference type="InterPro" id="IPR001343">
    <property type="entry name" value="Hemolysn_Ca-bd"/>
</dbReference>
<dbReference type="Gene3D" id="3.40.390.10">
    <property type="entry name" value="Collagenase (Catalytic Domain)"/>
    <property type="match status" value="1"/>
</dbReference>
<evidence type="ECO:0000256" key="10">
    <source>
        <dbReference type="ARBA" id="ARBA00022801"/>
    </source>
</evidence>
<dbReference type="PRINTS" id="PR00313">
    <property type="entry name" value="CABNDNGRPT"/>
</dbReference>
<dbReference type="GO" id="GO:0016020">
    <property type="term" value="C:membrane"/>
    <property type="evidence" value="ECO:0007669"/>
    <property type="project" value="UniProtKB-SubCell"/>
</dbReference>
<dbReference type="Pfam" id="PF08548">
    <property type="entry name" value="Peptidase_M10_C"/>
    <property type="match status" value="1"/>
</dbReference>
<dbReference type="InterPro" id="IPR013858">
    <property type="entry name" value="Peptidase_M10B_C"/>
</dbReference>
<comment type="cofactor">
    <cofactor evidence="1">
        <name>Ca(2+)</name>
        <dbReference type="ChEBI" id="CHEBI:29108"/>
    </cofactor>
</comment>
<dbReference type="Pfam" id="PF00353">
    <property type="entry name" value="HemolysinCabind"/>
    <property type="match status" value="3"/>
</dbReference>